<dbReference type="Pfam" id="PF01553">
    <property type="entry name" value="Acyltransferase"/>
    <property type="match status" value="1"/>
</dbReference>
<reference evidence="4 5" key="1">
    <citation type="submission" date="2019-10" db="EMBL/GenBank/DDBJ databases">
        <title>Whole-genome sequence of the extremophile Heliorestis acidaminivorans DSM 24790.</title>
        <authorList>
            <person name="Kyndt J.A."/>
            <person name="Meyer T.E."/>
        </authorList>
    </citation>
    <scope>NUCLEOTIDE SEQUENCE [LARGE SCALE GENOMIC DNA]</scope>
    <source>
        <strain evidence="4 5">DSM 24790</strain>
    </source>
</reference>
<keyword evidence="1" id="KW-0808">Transferase</keyword>
<dbReference type="InterPro" id="IPR002123">
    <property type="entry name" value="Plipid/glycerol_acylTrfase"/>
</dbReference>
<dbReference type="Proteomes" id="UP000468766">
    <property type="component" value="Unassembled WGS sequence"/>
</dbReference>
<dbReference type="EMBL" id="WBXO01000003">
    <property type="protein sequence ID" value="KAB2953407.1"/>
    <property type="molecule type" value="Genomic_DNA"/>
</dbReference>
<dbReference type="SUPFAM" id="SSF69593">
    <property type="entry name" value="Glycerol-3-phosphate (1)-acyltransferase"/>
    <property type="match status" value="1"/>
</dbReference>
<dbReference type="GO" id="GO:0006654">
    <property type="term" value="P:phosphatidic acid biosynthetic process"/>
    <property type="evidence" value="ECO:0007669"/>
    <property type="project" value="TreeGrafter"/>
</dbReference>
<keyword evidence="2" id="KW-0012">Acyltransferase</keyword>
<keyword evidence="5" id="KW-1185">Reference proteome</keyword>
<feature type="domain" description="Phospholipid/glycerol acyltransferase" evidence="3">
    <location>
        <begin position="45"/>
        <end position="162"/>
    </location>
</feature>
<dbReference type="GO" id="GO:0005886">
    <property type="term" value="C:plasma membrane"/>
    <property type="evidence" value="ECO:0007669"/>
    <property type="project" value="TreeGrafter"/>
</dbReference>
<dbReference type="SMART" id="SM00563">
    <property type="entry name" value="PlsC"/>
    <property type="match status" value="1"/>
</dbReference>
<comment type="caution">
    <text evidence="4">The sequence shown here is derived from an EMBL/GenBank/DDBJ whole genome shotgun (WGS) entry which is preliminary data.</text>
</comment>
<dbReference type="GO" id="GO:0003841">
    <property type="term" value="F:1-acylglycerol-3-phosphate O-acyltransferase activity"/>
    <property type="evidence" value="ECO:0007669"/>
    <property type="project" value="TreeGrafter"/>
</dbReference>
<accession>A0A6I0F3V4</accession>
<evidence type="ECO:0000256" key="2">
    <source>
        <dbReference type="ARBA" id="ARBA00023315"/>
    </source>
</evidence>
<dbReference type="OrthoDB" id="9803035at2"/>
<dbReference type="AlphaFoldDB" id="A0A6I0F3V4"/>
<protein>
    <recommendedName>
        <fullName evidence="3">Phospholipid/glycerol acyltransferase domain-containing protein</fullName>
    </recommendedName>
</protein>
<dbReference type="PANTHER" id="PTHR10434:SF11">
    <property type="entry name" value="1-ACYL-SN-GLYCEROL-3-PHOSPHATE ACYLTRANSFERASE"/>
    <property type="match status" value="1"/>
</dbReference>
<evidence type="ECO:0000313" key="5">
    <source>
        <dbReference type="Proteomes" id="UP000468766"/>
    </source>
</evidence>
<evidence type="ECO:0000259" key="3">
    <source>
        <dbReference type="SMART" id="SM00563"/>
    </source>
</evidence>
<dbReference type="PANTHER" id="PTHR10434">
    <property type="entry name" value="1-ACYL-SN-GLYCEROL-3-PHOSPHATE ACYLTRANSFERASE"/>
    <property type="match status" value="1"/>
</dbReference>
<evidence type="ECO:0000256" key="1">
    <source>
        <dbReference type="ARBA" id="ARBA00022679"/>
    </source>
</evidence>
<dbReference type="CDD" id="cd06551">
    <property type="entry name" value="LPLAT"/>
    <property type="match status" value="1"/>
</dbReference>
<evidence type="ECO:0000313" key="4">
    <source>
        <dbReference type="EMBL" id="KAB2953407.1"/>
    </source>
</evidence>
<sequence>MIESSKNPWFNRIFYQYNLNYLLRRHFHAIYMRGEVDPSTVQGPMVYMMNHSSWWDGLLVYHVTESCSRGDHYLMMDEAQMSKYRFFRRLGAFSINKKEPREILKSLAYAVRLLEKGASVWIFPQGDIYPLEKRPLHFQSGIGHMLRQCIDVPVLPVTLYYSLCQHQKTEASIFFGAPVKQDWSTMNRKDIGRFLEVILESQLDEHRQSVALHGTKALPGFSVIMKASPSTNERFDSFLKMVKPWKH</sequence>
<proteinExistence type="predicted"/>
<gene>
    <name evidence="4" type="ORF">F9B85_05725</name>
</gene>
<name>A0A6I0F3V4_9FIRM</name>
<dbReference type="RefSeq" id="WP_151619427.1">
    <property type="nucleotide sequence ID" value="NZ_WBXO01000003.1"/>
</dbReference>
<organism evidence="4 5">
    <name type="scientific">Heliorestis acidaminivorans</name>
    <dbReference type="NCBI Taxonomy" id="553427"/>
    <lineage>
        <taxon>Bacteria</taxon>
        <taxon>Bacillati</taxon>
        <taxon>Bacillota</taxon>
        <taxon>Clostridia</taxon>
        <taxon>Eubacteriales</taxon>
        <taxon>Heliobacteriaceae</taxon>
        <taxon>Heliorestis</taxon>
    </lineage>
</organism>